<evidence type="ECO:0000256" key="1">
    <source>
        <dbReference type="SAM" id="MobiDB-lite"/>
    </source>
</evidence>
<evidence type="ECO:0000259" key="2">
    <source>
        <dbReference type="Pfam" id="PF09331"/>
    </source>
</evidence>
<sequence length="420" mass="46787">MAITRGGASSSGSEPSCELRSPKRRKQSDPKHSEIVVVVDDVVEDQGDKPSSANDVSEHEETQMDMEEDSLPLQPERFFFSPDDYAGEEQGAGYVAVFLRNTSTEKKKVCWFVVNGVPIRYSIRAHALITGFDCHEYATDFNVESFGSYEFVERVFGTRQVKVFAFECIPELSKRFQIVVRGTEVHCPLMCKRKFKEPGMSSFPLEELNDALGTTKDIIIILKPLAGEEALLLGIMERAEVEDSIDPIDNAWNNRLDVEQKTSHREEPQQDVPAASQKEEELLLPYLVKRMVKTAVAEAMKDVYKRLEKLERTSETRKDGEEAETSEKTQDLRTEWDDAGVGGCFEKNGDDTFDDETCFEQNVEPVFEKNVESGFKKNVEPAVGGDDTVDDESVGGQKTGGDDAAGLQMVGKKESGGGDC</sequence>
<accession>A0A8T1Y9A7</accession>
<dbReference type="EMBL" id="JAEFBK010000012">
    <property type="protein sequence ID" value="KAG7543274.1"/>
    <property type="molecule type" value="Genomic_DNA"/>
</dbReference>
<feature type="compositionally biased region" description="Basic and acidic residues" evidence="1">
    <location>
        <begin position="312"/>
        <end position="336"/>
    </location>
</feature>
<dbReference type="Pfam" id="PF09331">
    <property type="entry name" value="DUF1985"/>
    <property type="match status" value="1"/>
</dbReference>
<keyword evidence="4" id="KW-1185">Reference proteome</keyword>
<feature type="region of interest" description="Disordered" evidence="1">
    <location>
        <begin position="374"/>
        <end position="420"/>
    </location>
</feature>
<dbReference type="InterPro" id="IPR015410">
    <property type="entry name" value="DUF1985"/>
</dbReference>
<proteinExistence type="predicted"/>
<feature type="region of interest" description="Disordered" evidence="1">
    <location>
        <begin position="1"/>
        <end position="69"/>
    </location>
</feature>
<evidence type="ECO:0000313" key="4">
    <source>
        <dbReference type="Proteomes" id="UP000694240"/>
    </source>
</evidence>
<comment type="caution">
    <text evidence="3">The sequence shown here is derived from an EMBL/GenBank/DDBJ whole genome shotgun (WGS) entry which is preliminary data.</text>
</comment>
<name>A0A8T1Y9A7_9BRAS</name>
<reference evidence="3 4" key="1">
    <citation type="submission" date="2020-12" db="EMBL/GenBank/DDBJ databases">
        <title>Concerted genomic and epigenomic changes stabilize Arabidopsis allopolyploids.</title>
        <authorList>
            <person name="Chen Z."/>
        </authorList>
    </citation>
    <scope>NUCLEOTIDE SEQUENCE [LARGE SCALE GENOMIC DNA]</scope>
    <source>
        <strain evidence="3">Allo738</strain>
        <tissue evidence="3">Leaf</tissue>
    </source>
</reference>
<feature type="domain" description="DUF1985" evidence="2">
    <location>
        <begin position="99"/>
        <end position="144"/>
    </location>
</feature>
<feature type="region of interest" description="Disordered" evidence="1">
    <location>
        <begin position="312"/>
        <end position="341"/>
    </location>
</feature>
<dbReference type="Proteomes" id="UP000694240">
    <property type="component" value="Chromosome 12"/>
</dbReference>
<protein>
    <recommendedName>
        <fullName evidence="2">DUF1985 domain-containing protein</fullName>
    </recommendedName>
</protein>
<dbReference type="AlphaFoldDB" id="A0A8T1Y9A7"/>
<evidence type="ECO:0000313" key="3">
    <source>
        <dbReference type="EMBL" id="KAG7543274.1"/>
    </source>
</evidence>
<gene>
    <name evidence="3" type="ORF">ISN45_Aa07g031920</name>
</gene>
<feature type="compositionally biased region" description="Basic and acidic residues" evidence="1">
    <location>
        <begin position="411"/>
        <end position="420"/>
    </location>
</feature>
<organism evidence="3 4">
    <name type="scientific">Arabidopsis thaliana x Arabidopsis arenosa</name>
    <dbReference type="NCBI Taxonomy" id="1240361"/>
    <lineage>
        <taxon>Eukaryota</taxon>
        <taxon>Viridiplantae</taxon>
        <taxon>Streptophyta</taxon>
        <taxon>Embryophyta</taxon>
        <taxon>Tracheophyta</taxon>
        <taxon>Spermatophyta</taxon>
        <taxon>Magnoliopsida</taxon>
        <taxon>eudicotyledons</taxon>
        <taxon>Gunneridae</taxon>
        <taxon>Pentapetalae</taxon>
        <taxon>rosids</taxon>
        <taxon>malvids</taxon>
        <taxon>Brassicales</taxon>
        <taxon>Brassicaceae</taxon>
        <taxon>Camelineae</taxon>
        <taxon>Arabidopsis</taxon>
    </lineage>
</organism>